<feature type="domain" description="CobQ/CobB/MinD/ParA nucleotide binding" evidence="1">
    <location>
        <begin position="6"/>
        <end position="175"/>
    </location>
</feature>
<comment type="caution">
    <text evidence="2">The sequence shown here is derived from an EMBL/GenBank/DDBJ whole genome shotgun (WGS) entry which is preliminary data.</text>
</comment>
<dbReference type="Pfam" id="PF01656">
    <property type="entry name" value="CbiA"/>
    <property type="match status" value="1"/>
</dbReference>
<dbReference type="CDD" id="cd02042">
    <property type="entry name" value="ParAB_family"/>
    <property type="match status" value="1"/>
</dbReference>
<evidence type="ECO:0000313" key="3">
    <source>
        <dbReference type="Proteomes" id="UP000003394"/>
    </source>
</evidence>
<evidence type="ECO:0000313" key="2">
    <source>
        <dbReference type="EMBL" id="EEV24592.1"/>
    </source>
</evidence>
<dbReference type="InterPro" id="IPR027417">
    <property type="entry name" value="P-loop_NTPase"/>
</dbReference>
<reference evidence="2 3" key="1">
    <citation type="journal article" date="2010" name="Vet. Microbiol.">
        <title>Production of haemolysins by strains of the Actinobacillus minor/porcitonsillarum complex.</title>
        <authorList>
            <person name="Arya G."/>
            <person name="Niven D.F."/>
        </authorList>
    </citation>
    <scope>NUCLEOTIDE SEQUENCE [LARGE SCALE GENOMIC DNA]</scope>
    <source>
        <strain evidence="3">strain 202</strain>
    </source>
</reference>
<organism evidence="2 3">
    <name type="scientific">Actinobacillus minor 202</name>
    <dbReference type="NCBI Taxonomy" id="591023"/>
    <lineage>
        <taxon>Bacteria</taxon>
        <taxon>Pseudomonadati</taxon>
        <taxon>Pseudomonadota</taxon>
        <taxon>Gammaproteobacteria</taxon>
        <taxon>Pasteurellales</taxon>
        <taxon>Pasteurellaceae</taxon>
        <taxon>Actinobacillus</taxon>
    </lineage>
</organism>
<name>A0ABM9YTH2_9PAST</name>
<dbReference type="Proteomes" id="UP000003394">
    <property type="component" value="Unassembled WGS sequence"/>
</dbReference>
<dbReference type="SUPFAM" id="SSF52540">
    <property type="entry name" value="P-loop containing nucleoside triphosphate hydrolases"/>
    <property type="match status" value="1"/>
</dbReference>
<dbReference type="InterPro" id="IPR050678">
    <property type="entry name" value="DNA_Partitioning_ATPase"/>
</dbReference>
<proteinExistence type="predicted"/>
<dbReference type="EMBL" id="ACFT01000065">
    <property type="protein sequence ID" value="EEV24592.1"/>
    <property type="molecule type" value="Genomic_DNA"/>
</dbReference>
<dbReference type="Gene3D" id="3.40.50.300">
    <property type="entry name" value="P-loop containing nucleotide triphosphate hydrolases"/>
    <property type="match status" value="1"/>
</dbReference>
<dbReference type="PANTHER" id="PTHR13696:SF96">
    <property type="entry name" value="COBQ_COBB_MIND_PARA NUCLEOTIDE BINDING DOMAIN-CONTAINING PROTEIN"/>
    <property type="match status" value="1"/>
</dbReference>
<protein>
    <submittedName>
        <fullName evidence="2">ParA2</fullName>
    </submittedName>
</protein>
<dbReference type="InterPro" id="IPR002586">
    <property type="entry name" value="CobQ/CobB/MinD/ParA_Nub-bd_dom"/>
</dbReference>
<sequence length="199" mass="22931">MILSFLTLKGGQGKTTLALNFAFEYKRQGLNVCLVDADNQLSLFDFMTHRQEKSFCDFYKYESIEQLQELNQQYDLIIIDNSPRINEVIDEIIACSDLILIPTKLDMFSFWANVELAKKLKAQNKDMAFIVNMVKHYQGKLKNEFAEGLEKLEVPVLRQKISDSNDYNKALNELKTLAEIKSPKVAEIQLIIQELKEGV</sequence>
<dbReference type="RefSeq" id="WP_005819941.1">
    <property type="nucleotide sequence ID" value="NZ_ACFT01000065.1"/>
</dbReference>
<dbReference type="PANTHER" id="PTHR13696">
    <property type="entry name" value="P-LOOP CONTAINING NUCLEOSIDE TRIPHOSPHATE HYDROLASE"/>
    <property type="match status" value="1"/>
</dbReference>
<accession>A0ABM9YTH2</accession>
<keyword evidence="3" id="KW-1185">Reference proteome</keyword>
<evidence type="ECO:0000259" key="1">
    <source>
        <dbReference type="Pfam" id="PF01656"/>
    </source>
</evidence>
<dbReference type="PIRSF" id="PIRSF009320">
    <property type="entry name" value="Nuc_binding_HP_1000"/>
    <property type="match status" value="1"/>
</dbReference>
<gene>
    <name evidence="2" type="ORF">AM202_00160</name>
</gene>